<dbReference type="GO" id="GO:0005778">
    <property type="term" value="C:peroxisomal membrane"/>
    <property type="evidence" value="ECO:0007669"/>
    <property type="project" value="TreeGrafter"/>
</dbReference>
<dbReference type="Proteomes" id="UP001152622">
    <property type="component" value="Chromosome 6"/>
</dbReference>
<dbReference type="AlphaFoldDB" id="A0A9Q1FDY4"/>
<sequence>MESSFQQREPDGRGYFRDILEERRQSSDLSHALRSFNPKLYRGFSPCSTSTLNRTVLEAHYLKYVIQQMSVESGKPSEVIREEAAEILEEMSQNLQLGFVRLLGFILSKVFKRLFHKIYVNDEGLQRLQQAFQEYPVVLMPTHRSYVDFLVLSYILFTYDLPLPVIAAGIRNSNGDVTAWGDLPQVRSLLHPTLHWGRQAVLGCAFRVCQNNHTDRICSN</sequence>
<dbReference type="PANTHER" id="PTHR12563">
    <property type="entry name" value="GLYCEROL-3-PHOSPHATE ACYLTRANSFERASE"/>
    <property type="match status" value="1"/>
</dbReference>
<evidence type="ECO:0000313" key="3">
    <source>
        <dbReference type="Proteomes" id="UP001152622"/>
    </source>
</evidence>
<evidence type="ECO:0000259" key="1">
    <source>
        <dbReference type="Pfam" id="PF01553"/>
    </source>
</evidence>
<dbReference type="PANTHER" id="PTHR12563:SF22">
    <property type="entry name" value="DIHYDROXYACETONE PHOSPHATE ACYLTRANSFERASE ISOFORM X1"/>
    <property type="match status" value="1"/>
</dbReference>
<comment type="caution">
    <text evidence="2">The sequence shown here is derived from an EMBL/GenBank/DDBJ whole genome shotgun (WGS) entry which is preliminary data.</text>
</comment>
<reference evidence="2" key="1">
    <citation type="journal article" date="2023" name="Science">
        <title>Genome structures resolve the early diversification of teleost fishes.</title>
        <authorList>
            <person name="Parey E."/>
            <person name="Louis A."/>
            <person name="Montfort J."/>
            <person name="Bouchez O."/>
            <person name="Roques C."/>
            <person name="Iampietro C."/>
            <person name="Lluch J."/>
            <person name="Castinel A."/>
            <person name="Donnadieu C."/>
            <person name="Desvignes T."/>
            <person name="Floi Bucao C."/>
            <person name="Jouanno E."/>
            <person name="Wen M."/>
            <person name="Mejri S."/>
            <person name="Dirks R."/>
            <person name="Jansen H."/>
            <person name="Henkel C."/>
            <person name="Chen W.J."/>
            <person name="Zahm M."/>
            <person name="Cabau C."/>
            <person name="Klopp C."/>
            <person name="Thompson A.W."/>
            <person name="Robinson-Rechavi M."/>
            <person name="Braasch I."/>
            <person name="Lecointre G."/>
            <person name="Bobe J."/>
            <person name="Postlethwait J.H."/>
            <person name="Berthelot C."/>
            <person name="Roest Crollius H."/>
            <person name="Guiguen Y."/>
        </authorList>
    </citation>
    <scope>NUCLEOTIDE SEQUENCE</scope>
    <source>
        <strain evidence="2">WJC10195</strain>
    </source>
</reference>
<dbReference type="InterPro" id="IPR002123">
    <property type="entry name" value="Plipid/glycerol_acylTrfase"/>
</dbReference>
<evidence type="ECO:0000313" key="2">
    <source>
        <dbReference type="EMBL" id="KAJ8356474.1"/>
    </source>
</evidence>
<dbReference type="GO" id="GO:0016287">
    <property type="term" value="F:glycerone-phosphate O-acyltransferase activity"/>
    <property type="evidence" value="ECO:0007669"/>
    <property type="project" value="TreeGrafter"/>
</dbReference>
<proteinExistence type="predicted"/>
<dbReference type="GO" id="GO:0008611">
    <property type="term" value="P:ether lipid biosynthetic process"/>
    <property type="evidence" value="ECO:0007669"/>
    <property type="project" value="TreeGrafter"/>
</dbReference>
<dbReference type="GO" id="GO:0006631">
    <property type="term" value="P:fatty acid metabolic process"/>
    <property type="evidence" value="ECO:0007669"/>
    <property type="project" value="TreeGrafter"/>
</dbReference>
<dbReference type="GO" id="GO:0004366">
    <property type="term" value="F:glycerol-3-phosphate O-acyltransferase activity"/>
    <property type="evidence" value="ECO:0007669"/>
    <property type="project" value="TreeGrafter"/>
</dbReference>
<dbReference type="EMBL" id="JAINUF010000006">
    <property type="protein sequence ID" value="KAJ8356474.1"/>
    <property type="molecule type" value="Genomic_DNA"/>
</dbReference>
<feature type="domain" description="Phospholipid/glycerol acyltransferase" evidence="1">
    <location>
        <begin position="123"/>
        <end position="170"/>
    </location>
</feature>
<dbReference type="SUPFAM" id="SSF69593">
    <property type="entry name" value="Glycerol-3-phosphate (1)-acyltransferase"/>
    <property type="match status" value="1"/>
</dbReference>
<accession>A0A9Q1FDY4</accession>
<gene>
    <name evidence="2" type="ORF">SKAU_G00192680</name>
</gene>
<protein>
    <recommendedName>
        <fullName evidence="1">Phospholipid/glycerol acyltransferase domain-containing protein</fullName>
    </recommendedName>
</protein>
<dbReference type="OrthoDB" id="10255570at2759"/>
<name>A0A9Q1FDY4_SYNKA</name>
<dbReference type="GO" id="GO:0031966">
    <property type="term" value="C:mitochondrial membrane"/>
    <property type="evidence" value="ECO:0007669"/>
    <property type="project" value="TreeGrafter"/>
</dbReference>
<dbReference type="GO" id="GO:0019432">
    <property type="term" value="P:triglyceride biosynthetic process"/>
    <property type="evidence" value="ECO:0007669"/>
    <property type="project" value="TreeGrafter"/>
</dbReference>
<dbReference type="Pfam" id="PF01553">
    <property type="entry name" value="Acyltransferase"/>
    <property type="match status" value="1"/>
</dbReference>
<dbReference type="InterPro" id="IPR022284">
    <property type="entry name" value="GPAT/DHAPAT"/>
</dbReference>
<organism evidence="2 3">
    <name type="scientific">Synaphobranchus kaupii</name>
    <name type="common">Kaup's arrowtooth eel</name>
    <dbReference type="NCBI Taxonomy" id="118154"/>
    <lineage>
        <taxon>Eukaryota</taxon>
        <taxon>Metazoa</taxon>
        <taxon>Chordata</taxon>
        <taxon>Craniata</taxon>
        <taxon>Vertebrata</taxon>
        <taxon>Euteleostomi</taxon>
        <taxon>Actinopterygii</taxon>
        <taxon>Neopterygii</taxon>
        <taxon>Teleostei</taxon>
        <taxon>Anguilliformes</taxon>
        <taxon>Synaphobranchidae</taxon>
        <taxon>Synaphobranchus</taxon>
    </lineage>
</organism>
<dbReference type="GO" id="GO:0008654">
    <property type="term" value="P:phospholipid biosynthetic process"/>
    <property type="evidence" value="ECO:0007669"/>
    <property type="project" value="TreeGrafter"/>
</dbReference>
<keyword evidence="3" id="KW-1185">Reference proteome</keyword>